<proteinExistence type="predicted"/>
<evidence type="ECO:0000313" key="1">
    <source>
        <dbReference type="EMBL" id="CAB4928889.1"/>
    </source>
</evidence>
<sequence>MTVCDRCRKRATQHRGTCAGCTKPDKLLDDADTCRWCRQKARRTCTCCDATGSALTGAEGDTLCHRCTLTRRLDAIIPPHADGPLTPLRQPLLHAEPVTTRRWLIRTTPLLLSIQDGSTALTHTSFDTLPHPKSVEHLRSLLVATGILGPDLDRSLRRLEAQLPQLLSSLTPNHRALLTRWTQWAVLPRLRAATEKREGHVGAQNARSQIRQSALFLDLLQQRSTELGECTQHDIDTWFSAPGAAHWRVRSFLTWARRNRHLPRTLTLPSSYRGRAEVPTDDDERWQICRRLVHDESLDPADRLAGALIALFAQPLTRIAGLTTAHVTETDAGVELRLGSADTLLLPDPFAQIALQLPRPRRAGTAEQIPQTWLFPGHRADMPLTATALGNRLRRIGIRPQALRLSAIAHLTRELPPSALAAMLGLNAHTVAQHTLRASGQWANYAADRHS</sequence>
<gene>
    <name evidence="1" type="ORF">UFOPK3472_03980</name>
</gene>
<dbReference type="EMBL" id="CAFBLX010000447">
    <property type="protein sequence ID" value="CAB4928889.1"/>
    <property type="molecule type" value="Genomic_DNA"/>
</dbReference>
<reference evidence="1" key="1">
    <citation type="submission" date="2020-05" db="EMBL/GenBank/DDBJ databases">
        <authorList>
            <person name="Chiriac C."/>
            <person name="Salcher M."/>
            <person name="Ghai R."/>
            <person name="Kavagutti S V."/>
        </authorList>
    </citation>
    <scope>NUCLEOTIDE SEQUENCE</scope>
</reference>
<dbReference type="AlphaFoldDB" id="A0A6J7ID42"/>
<name>A0A6J7ID42_9ZZZZ</name>
<organism evidence="1">
    <name type="scientific">freshwater metagenome</name>
    <dbReference type="NCBI Taxonomy" id="449393"/>
    <lineage>
        <taxon>unclassified sequences</taxon>
        <taxon>metagenomes</taxon>
        <taxon>ecological metagenomes</taxon>
    </lineage>
</organism>
<protein>
    <submittedName>
        <fullName evidence="1">Unannotated protein</fullName>
    </submittedName>
</protein>
<accession>A0A6J7ID42</accession>